<dbReference type="InParanoid" id="A0A6P9A8E4"/>
<feature type="compositionally biased region" description="Basic and acidic residues" evidence="1">
    <location>
        <begin position="36"/>
        <end position="51"/>
    </location>
</feature>
<name>A0A6P9A8E4_THRPL</name>
<feature type="compositionally biased region" description="Polar residues" evidence="1">
    <location>
        <begin position="1"/>
        <end position="24"/>
    </location>
</feature>
<dbReference type="Proteomes" id="UP000515158">
    <property type="component" value="Unplaced"/>
</dbReference>
<dbReference type="GeneID" id="117653053"/>
<feature type="compositionally biased region" description="Low complexity" evidence="1">
    <location>
        <begin position="106"/>
        <end position="117"/>
    </location>
</feature>
<gene>
    <name evidence="3" type="primary">LOC117653053</name>
</gene>
<evidence type="ECO:0000313" key="3">
    <source>
        <dbReference type="RefSeq" id="XP_034254298.1"/>
    </source>
</evidence>
<dbReference type="OrthoDB" id="10545530at2759"/>
<organism evidence="3">
    <name type="scientific">Thrips palmi</name>
    <name type="common">Melon thrips</name>
    <dbReference type="NCBI Taxonomy" id="161013"/>
    <lineage>
        <taxon>Eukaryota</taxon>
        <taxon>Metazoa</taxon>
        <taxon>Ecdysozoa</taxon>
        <taxon>Arthropoda</taxon>
        <taxon>Hexapoda</taxon>
        <taxon>Insecta</taxon>
        <taxon>Pterygota</taxon>
        <taxon>Neoptera</taxon>
        <taxon>Paraneoptera</taxon>
        <taxon>Thysanoptera</taxon>
        <taxon>Terebrantia</taxon>
        <taxon>Thripoidea</taxon>
        <taxon>Thripidae</taxon>
        <taxon>Thrips</taxon>
    </lineage>
</organism>
<dbReference type="AlphaFoldDB" id="A0A6P9A8E4"/>
<accession>A0A6P9A8E4</accession>
<reference evidence="3" key="1">
    <citation type="submission" date="2025-08" db="UniProtKB">
        <authorList>
            <consortium name="RefSeq"/>
        </authorList>
    </citation>
    <scope>IDENTIFICATION</scope>
    <source>
        <tissue evidence="3">Total insect</tissue>
    </source>
</reference>
<sequence length="157" mass="17794">MFLNSSTMNDVSKSQALESDNYQTKSKKNSVSNSKKRLEDDDLEKVKDKGEKRTKRRKASDSTKKLKKEDLVEGKSASRNSSATPDSEPRQDQSDSPITDDVFEGSNSSLESNEVLSMGSLLKSVLDRKKKLLLESDEIQQFFKEHMVKQERWDGPS</sequence>
<evidence type="ECO:0000313" key="2">
    <source>
        <dbReference type="Proteomes" id="UP000515158"/>
    </source>
</evidence>
<feature type="compositionally biased region" description="Basic and acidic residues" evidence="1">
    <location>
        <begin position="59"/>
        <end position="73"/>
    </location>
</feature>
<keyword evidence="2" id="KW-1185">Reference proteome</keyword>
<dbReference type="RefSeq" id="XP_034254298.1">
    <property type="nucleotide sequence ID" value="XM_034398407.1"/>
</dbReference>
<evidence type="ECO:0000256" key="1">
    <source>
        <dbReference type="SAM" id="MobiDB-lite"/>
    </source>
</evidence>
<proteinExistence type="predicted"/>
<dbReference type="KEGG" id="tpal:117653053"/>
<feature type="region of interest" description="Disordered" evidence="1">
    <location>
        <begin position="1"/>
        <end position="117"/>
    </location>
</feature>
<protein>
    <submittedName>
        <fullName evidence="3">Uncharacterized protein LOC117653053 isoform X1</fullName>
    </submittedName>
</protein>